<dbReference type="SUPFAM" id="SSF52540">
    <property type="entry name" value="P-loop containing nucleoside triphosphate hydrolases"/>
    <property type="match status" value="1"/>
</dbReference>
<dbReference type="PANTHER" id="PTHR45704">
    <property type="entry name" value="RAS-LIKE FAMILY MEMBER 11"/>
    <property type="match status" value="1"/>
</dbReference>
<dbReference type="InterPro" id="IPR027417">
    <property type="entry name" value="P-loop_NTPase"/>
</dbReference>
<dbReference type="GO" id="GO:0005525">
    <property type="term" value="F:GTP binding"/>
    <property type="evidence" value="ECO:0007669"/>
    <property type="project" value="InterPro"/>
</dbReference>
<dbReference type="SMART" id="SM00174">
    <property type="entry name" value="RHO"/>
    <property type="match status" value="1"/>
</dbReference>
<evidence type="ECO:0000313" key="5">
    <source>
        <dbReference type="EMBL" id="VDD93311.1"/>
    </source>
</evidence>
<comment type="similarity">
    <text evidence="1">Belongs to the small GTPase superfamily. Ras family.</text>
</comment>
<name>A0A0N4VDA4_ENTVE</name>
<sequence>EEQNILRADAIILVYSIADTKSFTEVTKYYRSIMFPIVLVGTKADIDKKQRRVSSFEGQQLARSFNCPFIEVSAKTNDRVHEAFVELMRLVDKQYARFRRFKKSLSPILL</sequence>
<proteinExistence type="inferred from homology"/>
<dbReference type="AlphaFoldDB" id="A0A0N4VDA4"/>
<dbReference type="EMBL" id="UXUI01009239">
    <property type="protein sequence ID" value="VDD93311.1"/>
    <property type="molecule type" value="Genomic_DNA"/>
</dbReference>
<keyword evidence="3" id="KW-0378">Hydrolase</keyword>
<evidence type="ECO:0000256" key="1">
    <source>
        <dbReference type="ARBA" id="ARBA00008344"/>
    </source>
</evidence>
<dbReference type="STRING" id="51028.A0A0N4VDA4"/>
<accession>A0A0N4VDA4</accession>
<dbReference type="PROSITE" id="PS51421">
    <property type="entry name" value="RAS"/>
    <property type="match status" value="1"/>
</dbReference>
<evidence type="ECO:0000256" key="2">
    <source>
        <dbReference type="ARBA" id="ARBA00011984"/>
    </source>
</evidence>
<gene>
    <name evidence="5" type="ORF">EVEC_LOCUS8062</name>
</gene>
<dbReference type="PRINTS" id="PR00449">
    <property type="entry name" value="RASTRNSFRMNG"/>
</dbReference>
<reference evidence="7" key="1">
    <citation type="submission" date="2017-02" db="UniProtKB">
        <authorList>
            <consortium name="WormBaseParasite"/>
        </authorList>
    </citation>
    <scope>IDENTIFICATION</scope>
</reference>
<dbReference type="Gene3D" id="3.40.50.300">
    <property type="entry name" value="P-loop containing nucleotide triphosphate hydrolases"/>
    <property type="match status" value="1"/>
</dbReference>
<dbReference type="InterPro" id="IPR051065">
    <property type="entry name" value="Ras-related_GTPase"/>
</dbReference>
<dbReference type="GO" id="GO:0003925">
    <property type="term" value="F:G protein activity"/>
    <property type="evidence" value="ECO:0007669"/>
    <property type="project" value="UniProtKB-EC"/>
</dbReference>
<protein>
    <recommendedName>
        <fullName evidence="2">small monomeric GTPase</fullName>
        <ecNumber evidence="2">3.6.5.2</ecNumber>
    </recommendedName>
</protein>
<evidence type="ECO:0000313" key="7">
    <source>
        <dbReference type="WBParaSite" id="EVEC_0000857801-mRNA-1"/>
    </source>
</evidence>
<organism evidence="7">
    <name type="scientific">Enterobius vermicularis</name>
    <name type="common">Human pinworm</name>
    <dbReference type="NCBI Taxonomy" id="51028"/>
    <lineage>
        <taxon>Eukaryota</taxon>
        <taxon>Metazoa</taxon>
        <taxon>Ecdysozoa</taxon>
        <taxon>Nematoda</taxon>
        <taxon>Chromadorea</taxon>
        <taxon>Rhabditida</taxon>
        <taxon>Spirurina</taxon>
        <taxon>Oxyuridomorpha</taxon>
        <taxon>Oxyuroidea</taxon>
        <taxon>Oxyuridae</taxon>
        <taxon>Enterobius</taxon>
    </lineage>
</organism>
<dbReference type="InterPro" id="IPR001806">
    <property type="entry name" value="Small_GTPase"/>
</dbReference>
<comment type="catalytic activity">
    <reaction evidence="4">
        <text>GTP + H2O = GDP + phosphate + H(+)</text>
        <dbReference type="Rhea" id="RHEA:19669"/>
        <dbReference type="ChEBI" id="CHEBI:15377"/>
        <dbReference type="ChEBI" id="CHEBI:15378"/>
        <dbReference type="ChEBI" id="CHEBI:37565"/>
        <dbReference type="ChEBI" id="CHEBI:43474"/>
        <dbReference type="ChEBI" id="CHEBI:58189"/>
        <dbReference type="EC" id="3.6.5.2"/>
    </reaction>
</comment>
<dbReference type="SMART" id="SM00173">
    <property type="entry name" value="RAS"/>
    <property type="match status" value="1"/>
</dbReference>
<dbReference type="SMART" id="SM00175">
    <property type="entry name" value="RAB"/>
    <property type="match status" value="1"/>
</dbReference>
<dbReference type="Proteomes" id="UP000274131">
    <property type="component" value="Unassembled WGS sequence"/>
</dbReference>
<evidence type="ECO:0000256" key="3">
    <source>
        <dbReference type="ARBA" id="ARBA00022801"/>
    </source>
</evidence>
<dbReference type="OrthoDB" id="265044at2759"/>
<reference evidence="5 6" key="2">
    <citation type="submission" date="2018-10" db="EMBL/GenBank/DDBJ databases">
        <authorList>
            <consortium name="Pathogen Informatics"/>
        </authorList>
    </citation>
    <scope>NUCLEOTIDE SEQUENCE [LARGE SCALE GENOMIC DNA]</scope>
</reference>
<dbReference type="Pfam" id="PF00071">
    <property type="entry name" value="Ras"/>
    <property type="match status" value="1"/>
</dbReference>
<evidence type="ECO:0000256" key="4">
    <source>
        <dbReference type="ARBA" id="ARBA00048098"/>
    </source>
</evidence>
<dbReference type="PROSITE" id="PS51419">
    <property type="entry name" value="RAB"/>
    <property type="match status" value="1"/>
</dbReference>
<evidence type="ECO:0000313" key="6">
    <source>
        <dbReference type="Proteomes" id="UP000274131"/>
    </source>
</evidence>
<dbReference type="EC" id="3.6.5.2" evidence="2"/>
<dbReference type="WBParaSite" id="EVEC_0000857801-mRNA-1">
    <property type="protein sequence ID" value="EVEC_0000857801-mRNA-1"/>
    <property type="gene ID" value="EVEC_0000857801"/>
</dbReference>
<keyword evidence="6" id="KW-1185">Reference proteome</keyword>